<protein>
    <recommendedName>
        <fullName evidence="4">Branched-chain amino acid:cation transporter, LIVCS family</fullName>
    </recommendedName>
</protein>
<proteinExistence type="predicted"/>
<sequence>MKLIKKFNSYYNLMFFTIFLLIFVVVNYFGGKVLSLDDFFYEKVVKTFNLVCFLPGTLLFFVISINNFMKNKKINNIKEIRISLIPISLIGLLYVYIFLMLFYTVFIRDVSVN</sequence>
<keyword evidence="1" id="KW-0472">Membrane</keyword>
<feature type="transmembrane region" description="Helical" evidence="1">
    <location>
        <begin position="9"/>
        <end position="28"/>
    </location>
</feature>
<organism evidence="2 3">
    <name type="scientific">Chryseobacterium vrystaatense</name>
    <dbReference type="NCBI Taxonomy" id="307480"/>
    <lineage>
        <taxon>Bacteria</taxon>
        <taxon>Pseudomonadati</taxon>
        <taxon>Bacteroidota</taxon>
        <taxon>Flavobacteriia</taxon>
        <taxon>Flavobacteriales</taxon>
        <taxon>Weeksellaceae</taxon>
        <taxon>Chryseobacterium group</taxon>
        <taxon>Chryseobacterium</taxon>
    </lineage>
</organism>
<dbReference type="Proteomes" id="UP000184108">
    <property type="component" value="Unassembled WGS sequence"/>
</dbReference>
<accession>A0A1M5N6X3</accession>
<feature type="transmembrane region" description="Helical" evidence="1">
    <location>
        <begin position="48"/>
        <end position="68"/>
    </location>
</feature>
<dbReference type="EMBL" id="FQVE01000008">
    <property type="protein sequence ID" value="SHG85346.1"/>
    <property type="molecule type" value="Genomic_DNA"/>
</dbReference>
<feature type="transmembrane region" description="Helical" evidence="1">
    <location>
        <begin position="80"/>
        <end position="106"/>
    </location>
</feature>
<gene>
    <name evidence="2" type="ORF">SAMN02787073_4961</name>
</gene>
<reference evidence="3" key="1">
    <citation type="submission" date="2016-11" db="EMBL/GenBank/DDBJ databases">
        <authorList>
            <person name="Varghese N."/>
            <person name="Submissions S."/>
        </authorList>
    </citation>
    <scope>NUCLEOTIDE SEQUENCE [LARGE SCALE GENOMIC DNA]</scope>
    <source>
        <strain evidence="3">YR203</strain>
    </source>
</reference>
<evidence type="ECO:0008006" key="4">
    <source>
        <dbReference type="Google" id="ProtNLM"/>
    </source>
</evidence>
<keyword evidence="1" id="KW-1133">Transmembrane helix</keyword>
<evidence type="ECO:0000313" key="2">
    <source>
        <dbReference type="EMBL" id="SHG85346.1"/>
    </source>
</evidence>
<evidence type="ECO:0000313" key="3">
    <source>
        <dbReference type="Proteomes" id="UP000184108"/>
    </source>
</evidence>
<dbReference type="RefSeq" id="WP_073175645.1">
    <property type="nucleotide sequence ID" value="NZ_FQVE01000008.1"/>
</dbReference>
<evidence type="ECO:0000256" key="1">
    <source>
        <dbReference type="SAM" id="Phobius"/>
    </source>
</evidence>
<keyword evidence="1" id="KW-0812">Transmembrane</keyword>
<name>A0A1M5N6X3_9FLAO</name>
<dbReference type="AlphaFoldDB" id="A0A1M5N6X3"/>